<dbReference type="Proteomes" id="UP001165378">
    <property type="component" value="Unassembled WGS sequence"/>
</dbReference>
<dbReference type="PANTHER" id="PTHR30349:SF81">
    <property type="entry name" value="TYROSINE RECOMBINASE XERC"/>
    <property type="match status" value="1"/>
</dbReference>
<feature type="domain" description="Tyr recombinase" evidence="5">
    <location>
        <begin position="185"/>
        <end position="361"/>
    </location>
</feature>
<reference evidence="7" key="1">
    <citation type="submission" date="2022-01" db="EMBL/GenBank/DDBJ databases">
        <title>Genome-Based Taxonomic Classification of the Phylum Actinobacteria.</title>
        <authorList>
            <person name="Gao Y."/>
        </authorList>
    </citation>
    <scope>NUCLEOTIDE SEQUENCE</scope>
    <source>
        <strain evidence="7">KLBMP 8922</strain>
    </source>
</reference>
<dbReference type="GO" id="GO:0003677">
    <property type="term" value="F:DNA binding"/>
    <property type="evidence" value="ECO:0007669"/>
    <property type="project" value="UniProtKB-UniRule"/>
</dbReference>
<gene>
    <name evidence="7" type="ORF">LZ495_06835</name>
</gene>
<evidence type="ECO:0000259" key="6">
    <source>
        <dbReference type="PROSITE" id="PS51900"/>
    </source>
</evidence>
<dbReference type="Gene3D" id="1.10.443.10">
    <property type="entry name" value="Intergrase catalytic core"/>
    <property type="match status" value="1"/>
</dbReference>
<evidence type="ECO:0000256" key="4">
    <source>
        <dbReference type="SAM" id="MobiDB-lite"/>
    </source>
</evidence>
<dbReference type="PANTHER" id="PTHR30349">
    <property type="entry name" value="PHAGE INTEGRASE-RELATED"/>
    <property type="match status" value="1"/>
</dbReference>
<dbReference type="InterPro" id="IPR050090">
    <property type="entry name" value="Tyrosine_recombinase_XerCD"/>
</dbReference>
<dbReference type="RefSeq" id="WP_235051054.1">
    <property type="nucleotide sequence ID" value="NZ_JAKFHA010000002.1"/>
</dbReference>
<feature type="domain" description="Core-binding (CB)" evidence="6">
    <location>
        <begin position="79"/>
        <end position="167"/>
    </location>
</feature>
<evidence type="ECO:0000256" key="2">
    <source>
        <dbReference type="ARBA" id="ARBA00023172"/>
    </source>
</evidence>
<dbReference type="InterPro" id="IPR013762">
    <property type="entry name" value="Integrase-like_cat_sf"/>
</dbReference>
<dbReference type="SUPFAM" id="SSF56349">
    <property type="entry name" value="DNA breaking-rejoining enzymes"/>
    <property type="match status" value="1"/>
</dbReference>
<sequence>MPEGTITKRLNHVAALFNGLGLDDPAKLADIEDPLAEYRAVRPLATGSIRSYSSSLSAWCAYLHNPRIKNARREVRSRILRHPESEEFYAWLRSEGLAPRTCSQYAEKIDRMAEMFQLDPAALETRHVRGFITRLNMTAEAVGKDGISAAAHNGVLSAVRRFCKSIESADISDGIRRMSNNDAENSTVPATEKQVRQLLAYALATGDTVMYDFTILMAFTGLRISEVPGFRPSWLKFVEGEDEEADSWYIELPKSKGRHGKPAVKLLASDIVVRTFMGRPDRALAHWSAQKASARFSDFCAAAGYYSGHAHALRAFYATKLYYDSGHDLLLVSKQLRHANVKITQGYVSSLMTEARRTAVRGFGSDLVDSLRTAPAIPAQRPDMPRPTPLRALA</sequence>
<feature type="region of interest" description="Disordered" evidence="4">
    <location>
        <begin position="375"/>
        <end position="394"/>
    </location>
</feature>
<dbReference type="Gene3D" id="1.10.150.130">
    <property type="match status" value="1"/>
</dbReference>
<comment type="caution">
    <text evidence="7">The sequence shown here is derived from an EMBL/GenBank/DDBJ whole genome shotgun (WGS) entry which is preliminary data.</text>
</comment>
<dbReference type="CDD" id="cd00397">
    <property type="entry name" value="DNA_BRE_C"/>
    <property type="match status" value="1"/>
</dbReference>
<protein>
    <submittedName>
        <fullName evidence="7">Tyrosine-type recombinase/integrase</fullName>
    </submittedName>
</protein>
<dbReference type="PROSITE" id="PS51900">
    <property type="entry name" value="CB"/>
    <property type="match status" value="1"/>
</dbReference>
<organism evidence="7 8">
    <name type="scientific">Yinghuangia soli</name>
    <dbReference type="NCBI Taxonomy" id="2908204"/>
    <lineage>
        <taxon>Bacteria</taxon>
        <taxon>Bacillati</taxon>
        <taxon>Actinomycetota</taxon>
        <taxon>Actinomycetes</taxon>
        <taxon>Kitasatosporales</taxon>
        <taxon>Streptomycetaceae</taxon>
        <taxon>Yinghuangia</taxon>
    </lineage>
</organism>
<accession>A0AA41TXK5</accession>
<evidence type="ECO:0000259" key="5">
    <source>
        <dbReference type="PROSITE" id="PS51898"/>
    </source>
</evidence>
<dbReference type="GO" id="GO:0006310">
    <property type="term" value="P:DNA recombination"/>
    <property type="evidence" value="ECO:0007669"/>
    <property type="project" value="UniProtKB-KW"/>
</dbReference>
<dbReference type="GO" id="GO:0015074">
    <property type="term" value="P:DNA integration"/>
    <property type="evidence" value="ECO:0007669"/>
    <property type="project" value="InterPro"/>
</dbReference>
<keyword evidence="1 3" id="KW-0238">DNA-binding</keyword>
<dbReference type="Pfam" id="PF00589">
    <property type="entry name" value="Phage_integrase"/>
    <property type="match status" value="1"/>
</dbReference>
<dbReference type="InterPro" id="IPR002104">
    <property type="entry name" value="Integrase_catalytic"/>
</dbReference>
<dbReference type="PROSITE" id="PS51898">
    <property type="entry name" value="TYR_RECOMBINASE"/>
    <property type="match status" value="1"/>
</dbReference>
<keyword evidence="2" id="KW-0233">DNA recombination</keyword>
<dbReference type="InterPro" id="IPR044068">
    <property type="entry name" value="CB"/>
</dbReference>
<dbReference type="InterPro" id="IPR010998">
    <property type="entry name" value="Integrase_recombinase_N"/>
</dbReference>
<proteinExistence type="predicted"/>
<evidence type="ECO:0000313" key="8">
    <source>
        <dbReference type="Proteomes" id="UP001165378"/>
    </source>
</evidence>
<evidence type="ECO:0000256" key="3">
    <source>
        <dbReference type="PROSITE-ProRule" id="PRU01248"/>
    </source>
</evidence>
<evidence type="ECO:0000256" key="1">
    <source>
        <dbReference type="ARBA" id="ARBA00023125"/>
    </source>
</evidence>
<dbReference type="EMBL" id="JAKFHA010000002">
    <property type="protein sequence ID" value="MCF2526933.1"/>
    <property type="molecule type" value="Genomic_DNA"/>
</dbReference>
<dbReference type="AlphaFoldDB" id="A0AA41TXK5"/>
<dbReference type="InterPro" id="IPR011010">
    <property type="entry name" value="DNA_brk_join_enz"/>
</dbReference>
<evidence type="ECO:0000313" key="7">
    <source>
        <dbReference type="EMBL" id="MCF2526933.1"/>
    </source>
</evidence>
<keyword evidence="8" id="KW-1185">Reference proteome</keyword>
<name>A0AA41TXK5_9ACTN</name>